<organism evidence="10 11">
    <name type="scientific">Candidatus Wildermuthbacteria bacterium RIFCSPHIGHO2_02_FULL_47_17</name>
    <dbReference type="NCBI Taxonomy" id="1802452"/>
    <lineage>
        <taxon>Bacteria</taxon>
        <taxon>Candidatus Wildermuthiibacteriota</taxon>
    </lineage>
</organism>
<keyword evidence="4" id="KW-0548">Nucleotidyltransferase</keyword>
<sequence>MKIPKEIQLVIKELQSNGFVAYGVGGCVRDLLLNEEPKDWDITTSAAPDKIQKIFPDSFYENRFFTVGVRTKSKNPALKIIEVTTFRSEAKYTDKRHPDAVKPAKTLREDLARRDFTVNAMALEMQNAKCKIIDPFDGQKDLKGKLIRAVGNPEERFSEDALRMMRAVRLAVQLDFEIEQKTGEAVKQKAGLLQMIAKERLADELRKIIMAANADYGIELLREYGLLMHIMPELEEGWGVGQNKHHKYTVWEHNLRSLRYAAGKGYGFEVRMAALLHDIGKPRAKRGEGPDCTFYGHEVISAKMAMAALERLRLAKDEIEKIALLVRAHMFNYDPEVVTDASVRRLVAKVGVENMRELVQLREADRIGSGVPKAIPYRLRHFMFRVEKVLAKPISRGIMKLNGNEVMSLLSIAAGPKVGAILDLLFEDILDNPMNNKKEYLERRVKALNELSDQELAELRKKAQATYEGLLKSEEETLKKKYWVK</sequence>
<dbReference type="InterPro" id="IPR050264">
    <property type="entry name" value="Bact_CCA-adding_enz_type3_sf"/>
</dbReference>
<feature type="domain" description="HD" evidence="9">
    <location>
        <begin position="250"/>
        <end position="370"/>
    </location>
</feature>
<dbReference type="CDD" id="cd00077">
    <property type="entry name" value="HDc"/>
    <property type="match status" value="1"/>
</dbReference>
<dbReference type="CDD" id="cd05398">
    <property type="entry name" value="NT_ClassII-CCAase"/>
    <property type="match status" value="1"/>
</dbReference>
<dbReference type="GO" id="GO:0016779">
    <property type="term" value="F:nucleotidyltransferase activity"/>
    <property type="evidence" value="ECO:0007669"/>
    <property type="project" value="UniProtKB-KW"/>
</dbReference>
<keyword evidence="6" id="KW-0547">Nucleotide-binding</keyword>
<gene>
    <name evidence="10" type="ORF">A3D59_02865</name>
</gene>
<dbReference type="Gene3D" id="1.10.246.80">
    <property type="match status" value="1"/>
</dbReference>
<reference evidence="10 11" key="1">
    <citation type="journal article" date="2016" name="Nat. Commun.">
        <title>Thousands of microbial genomes shed light on interconnected biogeochemical processes in an aquifer system.</title>
        <authorList>
            <person name="Anantharaman K."/>
            <person name="Brown C.T."/>
            <person name="Hug L.A."/>
            <person name="Sharon I."/>
            <person name="Castelle C.J."/>
            <person name="Probst A.J."/>
            <person name="Thomas B.C."/>
            <person name="Singh A."/>
            <person name="Wilkins M.J."/>
            <person name="Karaoz U."/>
            <person name="Brodie E.L."/>
            <person name="Williams K.H."/>
            <person name="Hubbard S.S."/>
            <person name="Banfield J.F."/>
        </authorList>
    </citation>
    <scope>NUCLEOTIDE SEQUENCE [LARGE SCALE GENOMIC DNA]</scope>
</reference>
<dbReference type="SUPFAM" id="SSF81301">
    <property type="entry name" value="Nucleotidyltransferase"/>
    <property type="match status" value="1"/>
</dbReference>
<protein>
    <recommendedName>
        <fullName evidence="9">HD domain-containing protein</fullName>
    </recommendedName>
</protein>
<evidence type="ECO:0000256" key="7">
    <source>
        <dbReference type="ARBA" id="ARBA00022842"/>
    </source>
</evidence>
<dbReference type="Pfam" id="PF01743">
    <property type="entry name" value="PolyA_pol"/>
    <property type="match status" value="1"/>
</dbReference>
<dbReference type="InterPro" id="IPR006674">
    <property type="entry name" value="HD_domain"/>
</dbReference>
<comment type="caution">
    <text evidence="10">The sequence shown here is derived from an EMBL/GenBank/DDBJ whole genome shotgun (WGS) entry which is preliminary data.</text>
</comment>
<dbReference type="GO" id="GO:0046872">
    <property type="term" value="F:metal ion binding"/>
    <property type="evidence" value="ECO:0007669"/>
    <property type="project" value="UniProtKB-KW"/>
</dbReference>
<name>A0A1G2R9M1_9BACT</name>
<dbReference type="InterPro" id="IPR043519">
    <property type="entry name" value="NT_sf"/>
</dbReference>
<comment type="similarity">
    <text evidence="8">Belongs to the tRNA nucleotidyltransferase/poly(A) polymerase family.</text>
</comment>
<dbReference type="Proteomes" id="UP000179258">
    <property type="component" value="Unassembled WGS sequence"/>
</dbReference>
<dbReference type="NCBIfam" id="TIGR00277">
    <property type="entry name" value="HDIG"/>
    <property type="match status" value="1"/>
</dbReference>
<dbReference type="PROSITE" id="PS51831">
    <property type="entry name" value="HD"/>
    <property type="match status" value="1"/>
</dbReference>
<keyword evidence="3" id="KW-0819">tRNA processing</keyword>
<proteinExistence type="inferred from homology"/>
<evidence type="ECO:0000256" key="6">
    <source>
        <dbReference type="ARBA" id="ARBA00022741"/>
    </source>
</evidence>
<dbReference type="SMART" id="SM00471">
    <property type="entry name" value="HDc"/>
    <property type="match status" value="1"/>
</dbReference>
<dbReference type="InterPro" id="IPR032828">
    <property type="entry name" value="PolyA_RNA-bd"/>
</dbReference>
<keyword evidence="8" id="KW-0694">RNA-binding</keyword>
<dbReference type="Gene3D" id="3.30.460.10">
    <property type="entry name" value="Beta Polymerase, domain 2"/>
    <property type="match status" value="1"/>
</dbReference>
<keyword evidence="2 8" id="KW-0808">Transferase</keyword>
<dbReference type="SUPFAM" id="SSF81891">
    <property type="entry name" value="Poly A polymerase C-terminal region-like"/>
    <property type="match status" value="1"/>
</dbReference>
<evidence type="ECO:0000259" key="9">
    <source>
        <dbReference type="PROSITE" id="PS51831"/>
    </source>
</evidence>
<dbReference type="AlphaFoldDB" id="A0A1G2R9M1"/>
<evidence type="ECO:0000256" key="4">
    <source>
        <dbReference type="ARBA" id="ARBA00022695"/>
    </source>
</evidence>
<dbReference type="GO" id="GO:0008033">
    <property type="term" value="P:tRNA processing"/>
    <property type="evidence" value="ECO:0007669"/>
    <property type="project" value="UniProtKB-KW"/>
</dbReference>
<dbReference type="Pfam" id="PF01966">
    <property type="entry name" value="HD"/>
    <property type="match status" value="1"/>
</dbReference>
<dbReference type="Gene3D" id="1.10.3090.10">
    <property type="entry name" value="cca-adding enzyme, domain 2"/>
    <property type="match status" value="1"/>
</dbReference>
<dbReference type="EMBL" id="MHTX01000002">
    <property type="protein sequence ID" value="OHA69039.1"/>
    <property type="molecule type" value="Genomic_DNA"/>
</dbReference>
<evidence type="ECO:0000313" key="10">
    <source>
        <dbReference type="EMBL" id="OHA69039.1"/>
    </source>
</evidence>
<dbReference type="GO" id="GO:0000049">
    <property type="term" value="F:tRNA binding"/>
    <property type="evidence" value="ECO:0007669"/>
    <property type="project" value="TreeGrafter"/>
</dbReference>
<evidence type="ECO:0000256" key="2">
    <source>
        <dbReference type="ARBA" id="ARBA00022679"/>
    </source>
</evidence>
<dbReference type="InterPro" id="IPR003607">
    <property type="entry name" value="HD/PDEase_dom"/>
</dbReference>
<dbReference type="InterPro" id="IPR002646">
    <property type="entry name" value="PolA_pol_head_dom"/>
</dbReference>
<dbReference type="PROSITE" id="PS51257">
    <property type="entry name" value="PROKAR_LIPOPROTEIN"/>
    <property type="match status" value="1"/>
</dbReference>
<dbReference type="PANTHER" id="PTHR46173">
    <property type="entry name" value="CCA TRNA NUCLEOTIDYLTRANSFERASE 1, MITOCHONDRIAL"/>
    <property type="match status" value="1"/>
</dbReference>
<evidence type="ECO:0000256" key="3">
    <source>
        <dbReference type="ARBA" id="ARBA00022694"/>
    </source>
</evidence>
<keyword evidence="5" id="KW-0479">Metal-binding</keyword>
<dbReference type="PANTHER" id="PTHR46173:SF1">
    <property type="entry name" value="CCA TRNA NUCLEOTIDYLTRANSFERASE 1, MITOCHONDRIAL"/>
    <property type="match status" value="1"/>
</dbReference>
<dbReference type="InterPro" id="IPR006675">
    <property type="entry name" value="HDIG_dom"/>
</dbReference>
<accession>A0A1G2R9M1</accession>
<dbReference type="GO" id="GO:0000166">
    <property type="term" value="F:nucleotide binding"/>
    <property type="evidence" value="ECO:0007669"/>
    <property type="project" value="UniProtKB-KW"/>
</dbReference>
<comment type="cofactor">
    <cofactor evidence="1">
        <name>Mg(2+)</name>
        <dbReference type="ChEBI" id="CHEBI:18420"/>
    </cofactor>
</comment>
<evidence type="ECO:0000313" key="11">
    <source>
        <dbReference type="Proteomes" id="UP000179258"/>
    </source>
</evidence>
<keyword evidence="7" id="KW-0460">Magnesium</keyword>
<evidence type="ECO:0000256" key="5">
    <source>
        <dbReference type="ARBA" id="ARBA00022723"/>
    </source>
</evidence>
<dbReference type="Pfam" id="PF12627">
    <property type="entry name" value="PolyA_pol_RNAbd"/>
    <property type="match status" value="1"/>
</dbReference>
<evidence type="ECO:0000256" key="1">
    <source>
        <dbReference type="ARBA" id="ARBA00001946"/>
    </source>
</evidence>
<evidence type="ECO:0000256" key="8">
    <source>
        <dbReference type="RuleBase" id="RU003953"/>
    </source>
</evidence>